<evidence type="ECO:0000313" key="8">
    <source>
        <dbReference type="EMBL" id="OKL62570.1"/>
    </source>
</evidence>
<evidence type="ECO:0000256" key="5">
    <source>
        <dbReference type="ARBA" id="ARBA00023136"/>
    </source>
</evidence>
<dbReference type="GO" id="GO:0016020">
    <property type="term" value="C:membrane"/>
    <property type="evidence" value="ECO:0007669"/>
    <property type="project" value="UniProtKB-SubCell"/>
</dbReference>
<dbReference type="Pfam" id="PF07690">
    <property type="entry name" value="MFS_1"/>
    <property type="match status" value="1"/>
</dbReference>
<keyword evidence="2" id="KW-0813">Transport</keyword>
<proteinExistence type="predicted"/>
<feature type="transmembrane region" description="Helical" evidence="6">
    <location>
        <begin position="412"/>
        <end position="433"/>
    </location>
</feature>
<keyword evidence="5 6" id="KW-0472">Membrane</keyword>
<feature type="transmembrane region" description="Helical" evidence="6">
    <location>
        <begin position="308"/>
        <end position="327"/>
    </location>
</feature>
<dbReference type="Proteomes" id="UP000214365">
    <property type="component" value="Unassembled WGS sequence"/>
</dbReference>
<evidence type="ECO:0000256" key="1">
    <source>
        <dbReference type="ARBA" id="ARBA00004141"/>
    </source>
</evidence>
<evidence type="ECO:0000256" key="2">
    <source>
        <dbReference type="ARBA" id="ARBA00022448"/>
    </source>
</evidence>
<dbReference type="InterPro" id="IPR036259">
    <property type="entry name" value="MFS_trans_sf"/>
</dbReference>
<reference evidence="8 9" key="1">
    <citation type="submission" date="2015-06" db="EMBL/GenBank/DDBJ databases">
        <title>Talaromyces atroroseus IBT 11181 draft genome.</title>
        <authorList>
            <person name="Rasmussen K.B."/>
            <person name="Rasmussen S."/>
            <person name="Petersen B."/>
            <person name="Sicheritz-Ponten T."/>
            <person name="Mortensen U.H."/>
            <person name="Thrane U."/>
        </authorList>
    </citation>
    <scope>NUCLEOTIDE SEQUENCE [LARGE SCALE GENOMIC DNA]</scope>
    <source>
        <strain evidence="8 9">IBT 11181</strain>
    </source>
</reference>
<feature type="transmembrane region" description="Helical" evidence="6">
    <location>
        <begin position="200"/>
        <end position="222"/>
    </location>
</feature>
<dbReference type="Gene3D" id="1.20.1250.20">
    <property type="entry name" value="MFS general substrate transporter like domains"/>
    <property type="match status" value="1"/>
</dbReference>
<dbReference type="AlphaFoldDB" id="A0A225ANU8"/>
<gene>
    <name evidence="8" type="ORF">UA08_02139</name>
</gene>
<dbReference type="PANTHER" id="PTHR43791:SF18">
    <property type="entry name" value="NICOTINIC ACID TRANSPORTER TNA1, PUTATIVE (AFU_ORTHOLOGUE AFUA_3G03820)-RELATED"/>
    <property type="match status" value="1"/>
</dbReference>
<feature type="transmembrane region" description="Helical" evidence="6">
    <location>
        <begin position="168"/>
        <end position="188"/>
    </location>
</feature>
<feature type="transmembrane region" description="Helical" evidence="6">
    <location>
        <begin position="107"/>
        <end position="126"/>
    </location>
</feature>
<evidence type="ECO:0000256" key="4">
    <source>
        <dbReference type="ARBA" id="ARBA00022989"/>
    </source>
</evidence>
<dbReference type="InterPro" id="IPR011701">
    <property type="entry name" value="MFS"/>
</dbReference>
<dbReference type="PANTHER" id="PTHR43791">
    <property type="entry name" value="PERMEASE-RELATED"/>
    <property type="match status" value="1"/>
</dbReference>
<evidence type="ECO:0000256" key="6">
    <source>
        <dbReference type="SAM" id="Phobius"/>
    </source>
</evidence>
<dbReference type="InterPro" id="IPR020846">
    <property type="entry name" value="MFS_dom"/>
</dbReference>
<feature type="transmembrane region" description="Helical" evidence="6">
    <location>
        <begin position="379"/>
        <end position="400"/>
    </location>
</feature>
<keyword evidence="4 6" id="KW-1133">Transmembrane helix</keyword>
<comment type="subcellular location">
    <subcellularLocation>
        <location evidence="1">Membrane</location>
        <topology evidence="1">Multi-pass membrane protein</topology>
    </subcellularLocation>
</comment>
<organism evidence="8 9">
    <name type="scientific">Talaromyces atroroseus</name>
    <dbReference type="NCBI Taxonomy" id="1441469"/>
    <lineage>
        <taxon>Eukaryota</taxon>
        <taxon>Fungi</taxon>
        <taxon>Dikarya</taxon>
        <taxon>Ascomycota</taxon>
        <taxon>Pezizomycotina</taxon>
        <taxon>Eurotiomycetes</taxon>
        <taxon>Eurotiomycetidae</taxon>
        <taxon>Eurotiales</taxon>
        <taxon>Trichocomaceae</taxon>
        <taxon>Talaromyces</taxon>
        <taxon>Talaromyces sect. Trachyspermi</taxon>
    </lineage>
</organism>
<keyword evidence="3 6" id="KW-0812">Transmembrane</keyword>
<feature type="domain" description="Major facilitator superfamily (MFS) profile" evidence="7">
    <location>
        <begin position="41"/>
        <end position="469"/>
    </location>
</feature>
<feature type="transmembrane region" description="Helical" evidence="6">
    <location>
        <begin position="339"/>
        <end position="372"/>
    </location>
</feature>
<dbReference type="FunFam" id="1.20.1250.20:FF:000034">
    <property type="entry name" value="MFS general substrate transporter"/>
    <property type="match status" value="1"/>
</dbReference>
<dbReference type="OrthoDB" id="2962993at2759"/>
<evidence type="ECO:0000313" key="9">
    <source>
        <dbReference type="Proteomes" id="UP000214365"/>
    </source>
</evidence>
<dbReference type="EMBL" id="LFMY01000003">
    <property type="protein sequence ID" value="OKL62570.1"/>
    <property type="molecule type" value="Genomic_DNA"/>
</dbReference>
<sequence length="469" mass="51790">MSLPKDDKEDIDVAIAEKLGDCEPAAKLSDARVLRKLDIRLIPMLAVLYLMSFLDRGNIGNAKIEGLAEDLHMSGSQYDLTLTVFFLTYAFAEVPSNIMLKRLKPSIWLPSIMVIWGTITTLMGVVKSFNGLLVARVFLGLSEGGLYPGVIYYTTIWYSRKHALLRNALFFSAASIAGAFSGLLAFAIDKMDGVGNLAGWRWIFILEGMATVVIAVIAYFLIYDSPDEASFLTDDEKRWVYEQLNRDGPRAQQNEKFRWNFVTAAFTDWQVLVAMFMNLSLISPIYAISLFLPTIIKNLGFTSTNAQLMTIPIYACAAFMAIAVAWYSDRHLSRSPILFVFYGVIIAGYIITMAGAAASIPGLTYAGVFIVTCGSYKRAVGLAIHVGFGNLGGAMVSNFYRSQDSPKFLLGHGLSLMLVLIGLVAVVILRFGYDHCNKKRDALGYTEGTLSPEEIESLGDKAPTYRYIL</sequence>
<keyword evidence="9" id="KW-1185">Reference proteome</keyword>
<dbReference type="SUPFAM" id="SSF103473">
    <property type="entry name" value="MFS general substrate transporter"/>
    <property type="match status" value="1"/>
</dbReference>
<dbReference type="PROSITE" id="PS50850">
    <property type="entry name" value="MFS"/>
    <property type="match status" value="1"/>
</dbReference>
<dbReference type="GeneID" id="31001894"/>
<dbReference type="RefSeq" id="XP_020122691.1">
    <property type="nucleotide sequence ID" value="XM_020265192.1"/>
</dbReference>
<dbReference type="GO" id="GO:0022857">
    <property type="term" value="F:transmembrane transporter activity"/>
    <property type="evidence" value="ECO:0007669"/>
    <property type="project" value="InterPro"/>
</dbReference>
<evidence type="ECO:0000256" key="3">
    <source>
        <dbReference type="ARBA" id="ARBA00022692"/>
    </source>
</evidence>
<dbReference type="STRING" id="1441469.A0A225ANU8"/>
<accession>A0A225ANU8</accession>
<evidence type="ECO:0000259" key="7">
    <source>
        <dbReference type="PROSITE" id="PS50850"/>
    </source>
</evidence>
<protein>
    <recommendedName>
        <fullName evidence="7">Major facilitator superfamily (MFS) profile domain-containing protein</fullName>
    </recommendedName>
</protein>
<comment type="caution">
    <text evidence="8">The sequence shown here is derived from an EMBL/GenBank/DDBJ whole genome shotgun (WGS) entry which is preliminary data.</text>
</comment>
<feature type="transmembrane region" description="Helical" evidence="6">
    <location>
        <begin position="269"/>
        <end position="296"/>
    </location>
</feature>
<name>A0A225ANU8_TALAT</name>